<reference evidence="1 2" key="1">
    <citation type="submission" date="2017-03" db="EMBL/GenBank/DDBJ databases">
        <authorList>
            <person name="Afonso C.L."/>
            <person name="Miller P.J."/>
            <person name="Scott M.A."/>
            <person name="Spackman E."/>
            <person name="Goraichik I."/>
            <person name="Dimitrov K.M."/>
            <person name="Suarez D.L."/>
            <person name="Swayne D.E."/>
        </authorList>
    </citation>
    <scope>NUCLEOTIDE SEQUENCE [LARGE SCALE GENOMIC DNA]</scope>
    <source>
        <strain evidence="1 2">CECT 8287</strain>
    </source>
</reference>
<organism evidence="1 2">
    <name type="scientific">Roseovarius litorisediminis</name>
    <dbReference type="NCBI Taxonomy" id="1312363"/>
    <lineage>
        <taxon>Bacteria</taxon>
        <taxon>Pseudomonadati</taxon>
        <taxon>Pseudomonadota</taxon>
        <taxon>Alphaproteobacteria</taxon>
        <taxon>Rhodobacterales</taxon>
        <taxon>Roseobacteraceae</taxon>
        <taxon>Roseovarius</taxon>
    </lineage>
</organism>
<evidence type="ECO:0008006" key="3">
    <source>
        <dbReference type="Google" id="ProtNLM"/>
    </source>
</evidence>
<dbReference type="Pfam" id="PF11836">
    <property type="entry name" value="Phage_TAC_11"/>
    <property type="match status" value="1"/>
</dbReference>
<sequence length="105" mass="11677">MNHTAFFGDGEHIFALTDDMITELERITDLGIGAIYLRAVNMQFKLADLVEIIRLGLIGGGNTPEQAMHLTDSYARNRPIDELYPLALDVLDNRWGGSDEDEPAT</sequence>
<evidence type="ECO:0000313" key="1">
    <source>
        <dbReference type="EMBL" id="SLN62396.1"/>
    </source>
</evidence>
<evidence type="ECO:0000313" key="2">
    <source>
        <dbReference type="Proteomes" id="UP000193827"/>
    </source>
</evidence>
<protein>
    <recommendedName>
        <fullName evidence="3">Phage tail tube protein, GTA-gp10</fullName>
    </recommendedName>
</protein>
<dbReference type="AlphaFoldDB" id="A0A1Y5TKA0"/>
<keyword evidence="2" id="KW-1185">Reference proteome</keyword>
<dbReference type="Proteomes" id="UP000193827">
    <property type="component" value="Unassembled WGS sequence"/>
</dbReference>
<dbReference type="InterPro" id="IPR021791">
    <property type="entry name" value="Phage_TAC_11"/>
</dbReference>
<proteinExistence type="predicted"/>
<accession>A0A1Y5TKA0</accession>
<gene>
    <name evidence="1" type="ORF">PEL8287_03399</name>
</gene>
<dbReference type="RefSeq" id="WP_085893603.1">
    <property type="nucleotide sequence ID" value="NZ_FWFL01000010.1"/>
</dbReference>
<dbReference type="EMBL" id="FWFL01000010">
    <property type="protein sequence ID" value="SLN62396.1"/>
    <property type="molecule type" value="Genomic_DNA"/>
</dbReference>
<name>A0A1Y5TKA0_9RHOB</name>
<dbReference type="OrthoDB" id="7509188at2"/>